<comment type="caution">
    <text evidence="1">The sequence shown here is derived from an EMBL/GenBank/DDBJ whole genome shotgun (WGS) entry which is preliminary data.</text>
</comment>
<dbReference type="EMBL" id="BMAO01002036">
    <property type="protein sequence ID" value="GFQ77763.1"/>
    <property type="molecule type" value="Genomic_DNA"/>
</dbReference>
<dbReference type="Proteomes" id="UP000887116">
    <property type="component" value="Unassembled WGS sequence"/>
</dbReference>
<gene>
    <name evidence="1" type="ORF">TNCT_422551</name>
</gene>
<name>A0A8X6KP49_TRICU</name>
<keyword evidence="2" id="KW-1185">Reference proteome</keyword>
<evidence type="ECO:0000313" key="2">
    <source>
        <dbReference type="Proteomes" id="UP000887116"/>
    </source>
</evidence>
<organism evidence="1 2">
    <name type="scientific">Trichonephila clavata</name>
    <name type="common">Joro spider</name>
    <name type="synonym">Nephila clavata</name>
    <dbReference type="NCBI Taxonomy" id="2740835"/>
    <lineage>
        <taxon>Eukaryota</taxon>
        <taxon>Metazoa</taxon>
        <taxon>Ecdysozoa</taxon>
        <taxon>Arthropoda</taxon>
        <taxon>Chelicerata</taxon>
        <taxon>Arachnida</taxon>
        <taxon>Araneae</taxon>
        <taxon>Araneomorphae</taxon>
        <taxon>Entelegynae</taxon>
        <taxon>Araneoidea</taxon>
        <taxon>Nephilidae</taxon>
        <taxon>Trichonephila</taxon>
    </lineage>
</organism>
<proteinExistence type="predicted"/>
<dbReference type="AlphaFoldDB" id="A0A8X6KP49"/>
<sequence length="98" mass="10885">MNTPLSSSNVVHEQSLLPDYTTVCCSLLLISVLGPFSLKKNHSFHGLQDCSITATFFSRKSLLPYKSENRDILFMQVGASSHFARPVTVLFHAHFGVD</sequence>
<reference evidence="1" key="1">
    <citation type="submission" date="2020-07" db="EMBL/GenBank/DDBJ databases">
        <title>Multicomponent nature underlies the extraordinary mechanical properties of spider dragline silk.</title>
        <authorList>
            <person name="Kono N."/>
            <person name="Nakamura H."/>
            <person name="Mori M."/>
            <person name="Yoshida Y."/>
            <person name="Ohtoshi R."/>
            <person name="Malay A.D."/>
            <person name="Moran D.A.P."/>
            <person name="Tomita M."/>
            <person name="Numata K."/>
            <person name="Arakawa K."/>
        </authorList>
    </citation>
    <scope>NUCLEOTIDE SEQUENCE</scope>
</reference>
<evidence type="ECO:0000313" key="1">
    <source>
        <dbReference type="EMBL" id="GFQ77763.1"/>
    </source>
</evidence>
<accession>A0A8X6KP49</accession>
<protein>
    <submittedName>
        <fullName evidence="1">Uncharacterized protein</fullName>
    </submittedName>
</protein>